<evidence type="ECO:0000313" key="1">
    <source>
        <dbReference type="EMBL" id="MBB3945027.1"/>
    </source>
</evidence>
<evidence type="ECO:0000313" key="2">
    <source>
        <dbReference type="Proteomes" id="UP000565286"/>
    </source>
</evidence>
<dbReference type="EMBL" id="JACIDV010000002">
    <property type="protein sequence ID" value="MBB3945027.1"/>
    <property type="molecule type" value="Genomic_DNA"/>
</dbReference>
<dbReference type="AlphaFoldDB" id="A0A7W6C3E3"/>
<sequence length="82" mass="8851">MQHGVLTIMLYNYCNDITIAAEERPVLSGMDGTVWGILADAAMPAGQDQPLGTSKGSQKILGPSPRIAVKIELKLFDHRRSG</sequence>
<proteinExistence type="predicted"/>
<organism evidence="1 2">
    <name type="scientific">Rhizobium skierniewicense</name>
    <dbReference type="NCBI Taxonomy" id="984260"/>
    <lineage>
        <taxon>Bacteria</taxon>
        <taxon>Pseudomonadati</taxon>
        <taxon>Pseudomonadota</taxon>
        <taxon>Alphaproteobacteria</taxon>
        <taxon>Hyphomicrobiales</taxon>
        <taxon>Rhizobiaceae</taxon>
        <taxon>Rhizobium/Agrobacterium group</taxon>
        <taxon>Rhizobium</taxon>
    </lineage>
</organism>
<gene>
    <name evidence="1" type="ORF">GGQ73_000952</name>
</gene>
<accession>A0A7W6C3E3</accession>
<comment type="caution">
    <text evidence="1">The sequence shown here is derived from an EMBL/GenBank/DDBJ whole genome shotgun (WGS) entry which is preliminary data.</text>
</comment>
<reference evidence="1 2" key="1">
    <citation type="submission" date="2020-08" db="EMBL/GenBank/DDBJ databases">
        <title>Genomic Encyclopedia of Type Strains, Phase IV (KMG-IV): sequencing the most valuable type-strain genomes for metagenomic binning, comparative biology and taxonomic classification.</title>
        <authorList>
            <person name="Goeker M."/>
        </authorList>
    </citation>
    <scope>NUCLEOTIDE SEQUENCE [LARGE SCALE GENOMIC DNA]</scope>
    <source>
        <strain evidence="1 2">DSM 26438</strain>
    </source>
</reference>
<keyword evidence="2" id="KW-1185">Reference proteome</keyword>
<name>A0A7W6C3E3_9HYPH</name>
<dbReference type="Proteomes" id="UP000565286">
    <property type="component" value="Unassembled WGS sequence"/>
</dbReference>
<protein>
    <submittedName>
        <fullName evidence="1">Uncharacterized protein</fullName>
    </submittedName>
</protein>